<organism evidence="2 3">
    <name type="scientific">Peptoniphilus equinus</name>
    <dbReference type="NCBI Taxonomy" id="3016343"/>
    <lineage>
        <taxon>Bacteria</taxon>
        <taxon>Bacillati</taxon>
        <taxon>Bacillota</taxon>
        <taxon>Tissierellia</taxon>
        <taxon>Tissierellales</taxon>
        <taxon>Peptoniphilaceae</taxon>
        <taxon>Peptoniphilus</taxon>
    </lineage>
</organism>
<dbReference type="InterPro" id="IPR036390">
    <property type="entry name" value="WH_DNA-bd_sf"/>
</dbReference>
<dbReference type="Proteomes" id="UP001210339">
    <property type="component" value="Chromosome"/>
</dbReference>
<dbReference type="PROSITE" id="PS51118">
    <property type="entry name" value="HTH_HXLR"/>
    <property type="match status" value="1"/>
</dbReference>
<dbReference type="InterPro" id="IPR036388">
    <property type="entry name" value="WH-like_DNA-bd_sf"/>
</dbReference>
<evidence type="ECO:0000313" key="3">
    <source>
        <dbReference type="Proteomes" id="UP001210339"/>
    </source>
</evidence>
<name>A0ABY7QVD3_9FIRM</name>
<evidence type="ECO:0000313" key="2">
    <source>
        <dbReference type="EMBL" id="WBW50752.1"/>
    </source>
</evidence>
<dbReference type="Gene3D" id="1.10.10.10">
    <property type="entry name" value="Winged helix-like DNA-binding domain superfamily/Winged helix DNA-binding domain"/>
    <property type="match status" value="1"/>
</dbReference>
<reference evidence="2 3" key="1">
    <citation type="submission" date="2023-01" db="EMBL/GenBank/DDBJ databases">
        <authorList>
            <person name="Lee S.H."/>
            <person name="Jung H.S."/>
            <person name="Yun J.U."/>
        </authorList>
    </citation>
    <scope>NUCLEOTIDE SEQUENCE [LARGE SCALE GENOMIC DNA]</scope>
    <source>
        <strain evidence="2 3">CBA3646</strain>
    </source>
</reference>
<dbReference type="Pfam" id="PF01638">
    <property type="entry name" value="HxlR"/>
    <property type="match status" value="1"/>
</dbReference>
<protein>
    <submittedName>
        <fullName evidence="2">Winged helix-turn-helix transcriptional regulator</fullName>
    </submittedName>
</protein>
<evidence type="ECO:0000259" key="1">
    <source>
        <dbReference type="PROSITE" id="PS51118"/>
    </source>
</evidence>
<keyword evidence="3" id="KW-1185">Reference proteome</keyword>
<dbReference type="EMBL" id="CP115667">
    <property type="protein sequence ID" value="WBW50752.1"/>
    <property type="molecule type" value="Genomic_DNA"/>
</dbReference>
<dbReference type="SUPFAM" id="SSF46785">
    <property type="entry name" value="Winged helix' DNA-binding domain"/>
    <property type="match status" value="1"/>
</dbReference>
<sequence>MRRPRSQTRLSRRPPKVEYSLTPLGKSLFPILDAMYTWGEAYMKEDGLSPHCSMKLSPQ</sequence>
<accession>A0ABY7QVD3</accession>
<proteinExistence type="predicted"/>
<dbReference type="InterPro" id="IPR002577">
    <property type="entry name" value="HTH_HxlR"/>
</dbReference>
<feature type="domain" description="HTH hxlR-type" evidence="1">
    <location>
        <begin position="1"/>
        <end position="47"/>
    </location>
</feature>
<gene>
    <name evidence="2" type="ORF">O6R05_01035</name>
</gene>